<keyword evidence="17" id="KW-1185">Reference proteome</keyword>
<feature type="binding site" evidence="11">
    <location>
        <begin position="96"/>
        <end position="99"/>
    </location>
    <ligand>
        <name>substrate</name>
    </ligand>
</feature>
<feature type="binding site" evidence="11">
    <location>
        <position position="223"/>
    </location>
    <ligand>
        <name>Mg(2+)</name>
        <dbReference type="ChEBI" id="CHEBI:18420"/>
    </ligand>
</feature>
<keyword evidence="3 11" id="KW-0808">Transferase</keyword>
<evidence type="ECO:0000259" key="13">
    <source>
        <dbReference type="Pfam" id="PF00288"/>
    </source>
</evidence>
<dbReference type="PROSITE" id="PS00106">
    <property type="entry name" value="GALACTOKINASE"/>
    <property type="match status" value="1"/>
</dbReference>
<evidence type="ECO:0000313" key="16">
    <source>
        <dbReference type="EMBL" id="QDU32508.1"/>
    </source>
</evidence>
<evidence type="ECO:0000259" key="15">
    <source>
        <dbReference type="Pfam" id="PF10509"/>
    </source>
</evidence>
<keyword evidence="8 11" id="KW-0460">Magnesium</keyword>
<dbReference type="NCBIfam" id="TIGR00131">
    <property type="entry name" value="gal_kin"/>
    <property type="match status" value="1"/>
</dbReference>
<reference evidence="16 17" key="1">
    <citation type="submission" date="2019-02" db="EMBL/GenBank/DDBJ databases">
        <title>Deep-cultivation of Planctomycetes and their phenomic and genomic characterization uncovers novel biology.</title>
        <authorList>
            <person name="Wiegand S."/>
            <person name="Jogler M."/>
            <person name="Boedeker C."/>
            <person name="Pinto D."/>
            <person name="Vollmers J."/>
            <person name="Rivas-Marin E."/>
            <person name="Kohn T."/>
            <person name="Peeters S.H."/>
            <person name="Heuer A."/>
            <person name="Rast P."/>
            <person name="Oberbeckmann S."/>
            <person name="Bunk B."/>
            <person name="Jeske O."/>
            <person name="Meyerdierks A."/>
            <person name="Storesund J.E."/>
            <person name="Kallscheuer N."/>
            <person name="Luecker S."/>
            <person name="Lage O.M."/>
            <person name="Pohl T."/>
            <person name="Merkel B.J."/>
            <person name="Hornburger P."/>
            <person name="Mueller R.-W."/>
            <person name="Bruemmer F."/>
            <person name="Labrenz M."/>
            <person name="Spormann A.M."/>
            <person name="Op den Camp H."/>
            <person name="Overmann J."/>
            <person name="Amann R."/>
            <person name="Jetten M.S.M."/>
            <person name="Mascher T."/>
            <person name="Medema M.H."/>
            <person name="Devos D.P."/>
            <person name="Kaster A.-K."/>
            <person name="Ovreas L."/>
            <person name="Rohde M."/>
            <person name="Galperin M.Y."/>
            <person name="Jogler C."/>
        </authorList>
    </citation>
    <scope>NUCLEOTIDE SEQUENCE [LARGE SCALE GENOMIC DNA]</scope>
    <source>
        <strain evidence="16 17">KS4</strain>
    </source>
</reference>
<evidence type="ECO:0000313" key="17">
    <source>
        <dbReference type="Proteomes" id="UP000317369"/>
    </source>
</evidence>
<evidence type="ECO:0000256" key="9">
    <source>
        <dbReference type="ARBA" id="ARBA00023144"/>
    </source>
</evidence>
<evidence type="ECO:0000256" key="11">
    <source>
        <dbReference type="HAMAP-Rule" id="MF_00246"/>
    </source>
</evidence>
<evidence type="ECO:0000256" key="7">
    <source>
        <dbReference type="ARBA" id="ARBA00022840"/>
    </source>
</evidence>
<dbReference type="Pfam" id="PF00288">
    <property type="entry name" value="GHMP_kinases_N"/>
    <property type="match status" value="1"/>
</dbReference>
<dbReference type="InterPro" id="IPR036554">
    <property type="entry name" value="GHMP_kinase_C_sf"/>
</dbReference>
<comment type="pathway">
    <text evidence="11">Carbohydrate metabolism; galactose metabolism.</text>
</comment>
<dbReference type="Gene3D" id="3.30.230.10">
    <property type="match status" value="1"/>
</dbReference>
<dbReference type="InterPro" id="IPR014721">
    <property type="entry name" value="Ribsml_uS5_D2-typ_fold_subgr"/>
</dbReference>
<comment type="caution">
    <text evidence="11">Lacks conserved residue(s) required for the propagation of feature annotation.</text>
</comment>
<dbReference type="PRINTS" id="PR00959">
    <property type="entry name" value="MEVGALKINASE"/>
</dbReference>
<feature type="domain" description="GHMP kinase N-terminal" evidence="13">
    <location>
        <begin position="164"/>
        <end position="243"/>
    </location>
</feature>
<dbReference type="PANTHER" id="PTHR10457:SF7">
    <property type="entry name" value="GALACTOKINASE-RELATED"/>
    <property type="match status" value="1"/>
</dbReference>
<feature type="binding site" evidence="11">
    <location>
        <position position="191"/>
    </location>
    <ligand>
        <name>Mg(2+)</name>
        <dbReference type="ChEBI" id="CHEBI:18420"/>
    </ligand>
</feature>
<comment type="subcellular location">
    <subcellularLocation>
        <location evidence="11">Cytoplasm</location>
    </subcellularLocation>
</comment>
<evidence type="ECO:0000256" key="12">
    <source>
        <dbReference type="NCBIfam" id="TIGR00131"/>
    </source>
</evidence>
<feature type="active site" description="Proton acceptor" evidence="11">
    <location>
        <position position="235"/>
    </location>
</feature>
<dbReference type="EC" id="2.7.1.6" evidence="11 12"/>
<feature type="domain" description="Galactokinase N-terminal" evidence="15">
    <location>
        <begin position="72"/>
        <end position="119"/>
    </location>
</feature>
<dbReference type="InterPro" id="IPR006204">
    <property type="entry name" value="GHMP_kinase_N_dom"/>
</dbReference>
<dbReference type="GO" id="GO:0005829">
    <property type="term" value="C:cytosol"/>
    <property type="evidence" value="ECO:0007669"/>
    <property type="project" value="TreeGrafter"/>
</dbReference>
<dbReference type="Gene3D" id="3.30.70.890">
    <property type="entry name" value="GHMP kinase, C-terminal domain"/>
    <property type="match status" value="1"/>
</dbReference>
<comment type="similarity">
    <text evidence="1 11">Belongs to the GHMP kinase family. GalK subfamily.</text>
</comment>
<dbReference type="SUPFAM" id="SSF54211">
    <property type="entry name" value="Ribosomal protein S5 domain 2-like"/>
    <property type="match status" value="1"/>
</dbReference>
<evidence type="ECO:0000256" key="5">
    <source>
        <dbReference type="ARBA" id="ARBA00022741"/>
    </source>
</evidence>
<keyword evidence="4 11" id="KW-0479">Metal-binding</keyword>
<dbReference type="PIRSF" id="PIRSF000530">
    <property type="entry name" value="Galactokinase"/>
    <property type="match status" value="1"/>
</dbReference>
<name>A0A517YQK8_9BACT</name>
<dbReference type="Pfam" id="PF10509">
    <property type="entry name" value="GalKase_gal_bdg"/>
    <property type="match status" value="1"/>
</dbReference>
<gene>
    <name evidence="16" type="primary">galK_1</name>
    <name evidence="11" type="synonym">galK</name>
    <name evidence="16" type="ORF">KS4_05400</name>
</gene>
<sequence length="453" mass="49352">MCLEQVEPVTHIAYLSVHLQYIGWHGGCDLTDLKCEFSREKANSQHHNNLDIMSLMTANAMIQAQLSSLCDQFSTFFKEAPTHAAIAPGRVNLIGEHTDYNDGFVLPMAIERQTLMVASFRDDDQVHLKSTAFDEKAIFSLSSNIPTGEPTWSNYLRGPISYCLEKGITPPSGFNVLLDSTVPGGGGLSSSASLEVAMATLVETLADKNLDPVQKALICQKAEHIYAGTPCGIMDQFISAMGQEGSALLIDCRSHETTPVKLDDPNIVIIITNSNKAHELSGGEYAERREQCESAARTLGVKALRDATLDQLKDAREKLDPVTYRRALHIITENQRTLEAASVLNNGNFLAMGPLMFASHESMKNDFEITTPELDLLVTLAADMAEQGVIGSRMTGGGFGGCTVTLAYAEYAMPIMKSLCTRYREQTGIEPSAFITRPAAGARPLTVTQYTSM</sequence>
<dbReference type="InterPro" id="IPR022963">
    <property type="entry name" value="Galactokinase_bac"/>
</dbReference>
<comment type="function">
    <text evidence="11">Catalyzes the transfer of the gamma-phosphate of ATP to D-galactose to form alpha-D-galactose-1-phosphate (Gal-1-P).</text>
</comment>
<evidence type="ECO:0000256" key="8">
    <source>
        <dbReference type="ARBA" id="ARBA00022842"/>
    </source>
</evidence>
<comment type="catalytic activity">
    <reaction evidence="11">
        <text>alpha-D-galactose + ATP = alpha-D-galactose 1-phosphate + ADP + H(+)</text>
        <dbReference type="Rhea" id="RHEA:13553"/>
        <dbReference type="ChEBI" id="CHEBI:15378"/>
        <dbReference type="ChEBI" id="CHEBI:28061"/>
        <dbReference type="ChEBI" id="CHEBI:30616"/>
        <dbReference type="ChEBI" id="CHEBI:58336"/>
        <dbReference type="ChEBI" id="CHEBI:456216"/>
        <dbReference type="EC" id="2.7.1.6"/>
    </reaction>
</comment>
<dbReference type="InterPro" id="IPR019741">
    <property type="entry name" value="Galactokinase_CS"/>
</dbReference>
<dbReference type="InterPro" id="IPR006206">
    <property type="entry name" value="Mevalonate/galactokinase"/>
</dbReference>
<dbReference type="PRINTS" id="PR00473">
    <property type="entry name" value="GALCTOKINASE"/>
</dbReference>
<dbReference type="PROSITE" id="PS00627">
    <property type="entry name" value="GHMP_KINASES_ATP"/>
    <property type="match status" value="1"/>
</dbReference>
<feature type="site" description="Transition state stabilizer" evidence="11">
    <location>
        <position position="90"/>
    </location>
</feature>
<evidence type="ECO:0000256" key="2">
    <source>
        <dbReference type="ARBA" id="ARBA00022490"/>
    </source>
</evidence>
<dbReference type="GO" id="GO:0004335">
    <property type="term" value="F:galactokinase activity"/>
    <property type="evidence" value="ECO:0007669"/>
    <property type="project" value="UniProtKB-UniRule"/>
</dbReference>
<dbReference type="InterPro" id="IPR013750">
    <property type="entry name" value="GHMP_kinase_C_dom"/>
</dbReference>
<keyword evidence="6 11" id="KW-0418">Kinase</keyword>
<evidence type="ECO:0000256" key="1">
    <source>
        <dbReference type="ARBA" id="ARBA00006566"/>
    </source>
</evidence>
<feature type="binding site" evidence="11">
    <location>
        <position position="285"/>
    </location>
    <ligand>
        <name>substrate</name>
    </ligand>
</feature>
<protein>
    <recommendedName>
        <fullName evidence="11 12">Galactokinase</fullName>
        <ecNumber evidence="11 12">2.7.1.6</ecNumber>
    </recommendedName>
    <alternativeName>
        <fullName evidence="11">Galactose kinase</fullName>
    </alternativeName>
</protein>
<accession>A0A517YQK8</accession>
<dbReference type="FunFam" id="3.30.230.10:FF:000017">
    <property type="entry name" value="Galactokinase"/>
    <property type="match status" value="1"/>
</dbReference>
<evidence type="ECO:0000256" key="4">
    <source>
        <dbReference type="ARBA" id="ARBA00022723"/>
    </source>
</evidence>
<dbReference type="EMBL" id="CP036425">
    <property type="protein sequence ID" value="QDU32508.1"/>
    <property type="molecule type" value="Genomic_DNA"/>
</dbReference>
<dbReference type="PANTHER" id="PTHR10457">
    <property type="entry name" value="MEVALONATE KINASE/GALACTOKINASE"/>
    <property type="match status" value="1"/>
</dbReference>
<dbReference type="GO" id="GO:0006012">
    <property type="term" value="P:galactose metabolic process"/>
    <property type="evidence" value="ECO:0007669"/>
    <property type="project" value="UniProtKB-UniRule"/>
</dbReference>
<dbReference type="InterPro" id="IPR020568">
    <property type="entry name" value="Ribosomal_Su5_D2-typ_SF"/>
</dbReference>
<dbReference type="Proteomes" id="UP000317369">
    <property type="component" value="Chromosome"/>
</dbReference>
<keyword evidence="9 11" id="KW-0299">Galactose metabolism</keyword>
<evidence type="ECO:0000256" key="10">
    <source>
        <dbReference type="ARBA" id="ARBA00023277"/>
    </source>
</evidence>
<dbReference type="KEGG" id="pcor:KS4_05400"/>
<dbReference type="HAMAP" id="MF_00246">
    <property type="entry name" value="Galactokinase"/>
    <property type="match status" value="1"/>
</dbReference>
<organism evidence="16 17">
    <name type="scientific">Poriferisphaera corsica</name>
    <dbReference type="NCBI Taxonomy" id="2528020"/>
    <lineage>
        <taxon>Bacteria</taxon>
        <taxon>Pseudomonadati</taxon>
        <taxon>Planctomycetota</taxon>
        <taxon>Phycisphaerae</taxon>
        <taxon>Phycisphaerales</taxon>
        <taxon>Phycisphaeraceae</taxon>
        <taxon>Poriferisphaera</taxon>
    </lineage>
</organism>
<keyword evidence="5 11" id="KW-0547">Nucleotide-binding</keyword>
<dbReference type="AlphaFoldDB" id="A0A517YQK8"/>
<feature type="domain" description="GHMP kinase C-terminal" evidence="14">
    <location>
        <begin position="344"/>
        <end position="410"/>
    </location>
</feature>
<dbReference type="Pfam" id="PF08544">
    <property type="entry name" value="GHMP_kinases_C"/>
    <property type="match status" value="1"/>
</dbReference>
<evidence type="ECO:0000256" key="6">
    <source>
        <dbReference type="ARBA" id="ARBA00022777"/>
    </source>
</evidence>
<proteinExistence type="inferred from homology"/>
<keyword evidence="2 11" id="KW-0963">Cytoplasm</keyword>
<dbReference type="InterPro" id="IPR006203">
    <property type="entry name" value="GHMP_knse_ATP-bd_CS"/>
</dbReference>
<dbReference type="InterPro" id="IPR000705">
    <property type="entry name" value="Galactokinase"/>
</dbReference>
<dbReference type="GO" id="GO:0005524">
    <property type="term" value="F:ATP binding"/>
    <property type="evidence" value="ECO:0007669"/>
    <property type="project" value="UniProtKB-UniRule"/>
</dbReference>
<evidence type="ECO:0000256" key="3">
    <source>
        <dbReference type="ARBA" id="ARBA00022679"/>
    </source>
</evidence>
<dbReference type="InterPro" id="IPR019539">
    <property type="entry name" value="GalKase_N"/>
</dbReference>
<dbReference type="UniPathway" id="UPA00214"/>
<keyword evidence="10 11" id="KW-0119">Carbohydrate metabolism</keyword>
<dbReference type="FunFam" id="3.30.70.890:FF:000001">
    <property type="entry name" value="Galactokinase"/>
    <property type="match status" value="1"/>
</dbReference>
<evidence type="ECO:0000259" key="14">
    <source>
        <dbReference type="Pfam" id="PF08544"/>
    </source>
</evidence>
<dbReference type="SUPFAM" id="SSF55060">
    <property type="entry name" value="GHMP Kinase, C-terminal domain"/>
    <property type="match status" value="1"/>
</dbReference>
<feature type="binding site" evidence="11">
    <location>
        <position position="130"/>
    </location>
    <ligand>
        <name>ATP</name>
        <dbReference type="ChEBI" id="CHEBI:30616"/>
    </ligand>
</feature>
<dbReference type="GO" id="GO:0000287">
    <property type="term" value="F:magnesium ion binding"/>
    <property type="evidence" value="ECO:0007669"/>
    <property type="project" value="UniProtKB-UniRule"/>
</dbReference>
<keyword evidence="7 11" id="KW-0067">ATP-binding</keyword>